<organism evidence="5 6">
    <name type="scientific">Desulforamulus reducens (strain ATCC BAA-1160 / DSM 100696 / MI-1)</name>
    <name type="common">Desulfotomaculum reducens</name>
    <dbReference type="NCBI Taxonomy" id="349161"/>
    <lineage>
        <taxon>Bacteria</taxon>
        <taxon>Bacillati</taxon>
        <taxon>Bacillota</taxon>
        <taxon>Clostridia</taxon>
        <taxon>Eubacteriales</taxon>
        <taxon>Peptococcaceae</taxon>
        <taxon>Desulforamulus</taxon>
    </lineage>
</organism>
<evidence type="ECO:0000259" key="3">
    <source>
        <dbReference type="Pfam" id="PF00465"/>
    </source>
</evidence>
<dbReference type="GO" id="GO:0046872">
    <property type="term" value="F:metal ion binding"/>
    <property type="evidence" value="ECO:0007669"/>
    <property type="project" value="InterPro"/>
</dbReference>
<evidence type="ECO:0000313" key="6">
    <source>
        <dbReference type="Proteomes" id="UP000001556"/>
    </source>
</evidence>
<accession>A4J6T3</accession>
<dbReference type="EMBL" id="CP000612">
    <property type="protein sequence ID" value="ABO50786.1"/>
    <property type="molecule type" value="Genomic_DNA"/>
</dbReference>
<feature type="domain" description="Fe-containing alcohol dehydrogenase-like C-terminal" evidence="4">
    <location>
        <begin position="193"/>
        <end position="388"/>
    </location>
</feature>
<evidence type="ECO:0000256" key="1">
    <source>
        <dbReference type="ARBA" id="ARBA00007358"/>
    </source>
</evidence>
<keyword evidence="2" id="KW-0560">Oxidoreductase</keyword>
<keyword evidence="6" id="KW-1185">Reference proteome</keyword>
<dbReference type="SUPFAM" id="SSF56796">
    <property type="entry name" value="Dehydroquinate synthase-like"/>
    <property type="match status" value="1"/>
</dbReference>
<dbReference type="RefSeq" id="WP_011878584.1">
    <property type="nucleotide sequence ID" value="NC_009253.1"/>
</dbReference>
<dbReference type="Pfam" id="PF00465">
    <property type="entry name" value="Fe-ADH"/>
    <property type="match status" value="1"/>
</dbReference>
<dbReference type="Gene3D" id="1.20.1090.10">
    <property type="entry name" value="Dehydroquinate synthase-like - alpha domain"/>
    <property type="match status" value="1"/>
</dbReference>
<protein>
    <submittedName>
        <fullName evidence="5">Iron-containing alcohol dehydrogenase</fullName>
    </submittedName>
</protein>
<feature type="domain" description="Alcohol dehydrogenase iron-type/glycerol dehydrogenase GldA" evidence="3">
    <location>
        <begin position="15"/>
        <end position="182"/>
    </location>
</feature>
<dbReference type="PANTHER" id="PTHR11496">
    <property type="entry name" value="ALCOHOL DEHYDROGENASE"/>
    <property type="match status" value="1"/>
</dbReference>
<name>A4J6T3_DESRM</name>
<dbReference type="InterPro" id="IPR001670">
    <property type="entry name" value="ADH_Fe/GldA"/>
</dbReference>
<dbReference type="eggNOG" id="COG1454">
    <property type="taxonomic scope" value="Bacteria"/>
</dbReference>
<dbReference type="Proteomes" id="UP000001556">
    <property type="component" value="Chromosome"/>
</dbReference>
<dbReference type="GO" id="GO:0004022">
    <property type="term" value="F:alcohol dehydrogenase (NAD+) activity"/>
    <property type="evidence" value="ECO:0007669"/>
    <property type="project" value="TreeGrafter"/>
</dbReference>
<reference evidence="5 6" key="1">
    <citation type="submission" date="2007-03" db="EMBL/GenBank/DDBJ databases">
        <title>Complete sequence of Desulfotomaculum reducens MI-1.</title>
        <authorList>
            <consortium name="US DOE Joint Genome Institute"/>
            <person name="Copeland A."/>
            <person name="Lucas S."/>
            <person name="Lapidus A."/>
            <person name="Barry K."/>
            <person name="Detter J.C."/>
            <person name="Glavina del Rio T."/>
            <person name="Hammon N."/>
            <person name="Israni S."/>
            <person name="Dalin E."/>
            <person name="Tice H."/>
            <person name="Pitluck S."/>
            <person name="Sims D."/>
            <person name="Brettin T."/>
            <person name="Bruce D."/>
            <person name="Han C."/>
            <person name="Tapia R."/>
            <person name="Schmutz J."/>
            <person name="Larimer F."/>
            <person name="Land M."/>
            <person name="Hauser L."/>
            <person name="Kyrpides N."/>
            <person name="Kim E."/>
            <person name="Tebo B.M."/>
            <person name="Richardson P."/>
        </authorList>
    </citation>
    <scope>NUCLEOTIDE SEQUENCE [LARGE SCALE GENOMIC DNA]</scope>
    <source>
        <strain evidence="5 6">MI-1</strain>
    </source>
</reference>
<evidence type="ECO:0000256" key="2">
    <source>
        <dbReference type="ARBA" id="ARBA00023002"/>
    </source>
</evidence>
<sequence length="388" mass="41116">MPMNSLLHISKFVAPEIIFGLGALSQVGESAARLGIKKALLVSDLGVLEAGWCDKVLDFLKEVGIDAKVWYDVTTNPKDLEVAAAVESYLESNCDGIVAVGGGSPIDVAKAIAIIATNGGQIKDYEGVNKITCPLPPMVVVSTTGGSGAEVSQFSMIVEKERQVKMAIISKSLVPDIAIVDPHLLQTKSARLTAATGVDALCHAVEAYVSLAATPLTDVHALAAIRLIASNLRESVACKTNLKAKAAMAMASLQAGLAFSNAILGATHAMTHQVDGLLDLHHGETNGILLPHVMEFNMISCGEKFINIAEAMGVQITGLGKWKSAEKGICAVRKLLRDIEIPEHLAQVGMKEEYIQKLSANAVKDACLVTNPRDCSVEQIEALYRKAL</sequence>
<dbReference type="InterPro" id="IPR056798">
    <property type="entry name" value="ADH_Fe_C"/>
</dbReference>
<dbReference type="Pfam" id="PF25137">
    <property type="entry name" value="ADH_Fe_C"/>
    <property type="match status" value="1"/>
</dbReference>
<dbReference type="OrthoDB" id="5445534at2"/>
<gene>
    <name evidence="5" type="ordered locus">Dred_2276</name>
</gene>
<dbReference type="PANTHER" id="PTHR11496:SF102">
    <property type="entry name" value="ALCOHOL DEHYDROGENASE 4"/>
    <property type="match status" value="1"/>
</dbReference>
<dbReference type="AlphaFoldDB" id="A4J6T3"/>
<proteinExistence type="inferred from homology"/>
<dbReference type="STRING" id="349161.Dred_2276"/>
<dbReference type="FunFam" id="3.40.50.1970:FF:000003">
    <property type="entry name" value="Alcohol dehydrogenase, iron-containing"/>
    <property type="match status" value="1"/>
</dbReference>
<dbReference type="KEGG" id="drm:Dred_2276"/>
<evidence type="ECO:0000259" key="4">
    <source>
        <dbReference type="Pfam" id="PF25137"/>
    </source>
</evidence>
<dbReference type="InterPro" id="IPR039697">
    <property type="entry name" value="Alcohol_dehydrogenase_Fe"/>
</dbReference>
<dbReference type="FunFam" id="1.20.1090.10:FF:000001">
    <property type="entry name" value="Aldehyde-alcohol dehydrogenase"/>
    <property type="match status" value="1"/>
</dbReference>
<dbReference type="Gene3D" id="3.40.50.1970">
    <property type="match status" value="1"/>
</dbReference>
<comment type="similarity">
    <text evidence="1">Belongs to the iron-containing alcohol dehydrogenase family.</text>
</comment>
<evidence type="ECO:0000313" key="5">
    <source>
        <dbReference type="EMBL" id="ABO50786.1"/>
    </source>
</evidence>
<dbReference type="CDD" id="cd17814">
    <property type="entry name" value="Fe-ADH-like"/>
    <property type="match status" value="1"/>
</dbReference>
<dbReference type="HOGENOM" id="CLU_007207_0_0_9"/>